<dbReference type="SUPFAM" id="SSF88723">
    <property type="entry name" value="PIN domain-like"/>
    <property type="match status" value="1"/>
</dbReference>
<accession>A0A1J1JG21</accession>
<name>A0A1J1JG21_PLAAG</name>
<feature type="domain" description="PIN" evidence="1">
    <location>
        <begin position="29"/>
        <end position="126"/>
    </location>
</feature>
<sequence length="162" mass="18961">MVSEYRIYFDVCCLNRPFDDWTQERIRLEAEAVLNIINRSHSQDWRVIMSEAIAAELEKMTNIEKLENIWEILQMAKIFVSIDDEINHRSQELENLGFGLYDSFHIACAERAKADVLLTTDDRLLKNAIRSQNLLLVTLSNPVTWLMTIFQQEEGEIDNDTH</sequence>
<evidence type="ECO:0000313" key="2">
    <source>
        <dbReference type="EMBL" id="CUM60402.1"/>
    </source>
</evidence>
<dbReference type="InterPro" id="IPR029060">
    <property type="entry name" value="PIN-like_dom_sf"/>
</dbReference>
<dbReference type="RefSeq" id="WP_026797545.1">
    <property type="nucleotide sequence ID" value="NZ_JBIIEP010000004.1"/>
</dbReference>
<evidence type="ECO:0000259" key="1">
    <source>
        <dbReference type="Pfam" id="PF01850"/>
    </source>
</evidence>
<dbReference type="Gene3D" id="3.40.50.1010">
    <property type="entry name" value="5'-nuclease"/>
    <property type="match status" value="1"/>
</dbReference>
<dbReference type="InterPro" id="IPR002716">
    <property type="entry name" value="PIN_dom"/>
</dbReference>
<dbReference type="AlphaFoldDB" id="A0A1J1JG21"/>
<dbReference type="Pfam" id="PF01850">
    <property type="entry name" value="PIN"/>
    <property type="match status" value="1"/>
</dbReference>
<proteinExistence type="predicted"/>
<dbReference type="EMBL" id="LO018304">
    <property type="protein sequence ID" value="CUM60402.1"/>
    <property type="molecule type" value="Genomic_DNA"/>
</dbReference>
<reference evidence="2" key="1">
    <citation type="submission" date="2015-09" db="EMBL/GenBank/DDBJ databases">
        <authorList>
            <person name="Jackson K.R."/>
            <person name="Lunt B.L."/>
            <person name="Fisher J.N.B."/>
            <person name="Gardner A.V."/>
            <person name="Bailey M.E."/>
            <person name="Deus L.M."/>
            <person name="Earl A.S."/>
            <person name="Gibby P.D."/>
            <person name="Hartmann K.A."/>
            <person name="Liu J.E."/>
            <person name="Manci A.M."/>
            <person name="Nielsen D.A."/>
            <person name="Solomon M.B."/>
            <person name="Breakwell D.P."/>
            <person name="Burnett S.H."/>
            <person name="Grose J.H."/>
        </authorList>
    </citation>
    <scope>NUCLEOTIDE SEQUENCE</scope>
    <source>
        <strain evidence="2">7805</strain>
    </source>
</reference>
<organism evidence="2">
    <name type="scientific">Planktothrix agardhii</name>
    <name type="common">Oscillatoria agardhii</name>
    <dbReference type="NCBI Taxonomy" id="1160"/>
    <lineage>
        <taxon>Bacteria</taxon>
        <taxon>Bacillati</taxon>
        <taxon>Cyanobacteriota</taxon>
        <taxon>Cyanophyceae</taxon>
        <taxon>Oscillatoriophycideae</taxon>
        <taxon>Oscillatoriales</taxon>
        <taxon>Microcoleaceae</taxon>
        <taxon>Planktothrix</taxon>
    </lineage>
</organism>
<gene>
    <name evidence="2" type="ORF">PLAM_2436</name>
</gene>
<protein>
    <recommendedName>
        <fullName evidence="1">PIN domain-containing protein</fullName>
    </recommendedName>
</protein>